<dbReference type="InterPro" id="IPR000600">
    <property type="entry name" value="ROK"/>
</dbReference>
<dbReference type="PROSITE" id="PS01125">
    <property type="entry name" value="ROK"/>
    <property type="match status" value="1"/>
</dbReference>
<dbReference type="Pfam" id="PF00480">
    <property type="entry name" value="ROK"/>
    <property type="match status" value="1"/>
</dbReference>
<dbReference type="InterPro" id="IPR049874">
    <property type="entry name" value="ROK_cs"/>
</dbReference>
<keyword evidence="4" id="KW-1185">Reference proteome</keyword>
<evidence type="ECO:0000256" key="1">
    <source>
        <dbReference type="ARBA" id="ARBA00006479"/>
    </source>
</evidence>
<dbReference type="Gene3D" id="1.10.10.10">
    <property type="entry name" value="Winged helix-like DNA-binding domain superfamily/Winged helix DNA-binding domain"/>
    <property type="match status" value="1"/>
</dbReference>
<comment type="similarity">
    <text evidence="1">Belongs to the ROK (NagC/XylR) family.</text>
</comment>
<dbReference type="AlphaFoldDB" id="A0A9X3NEY2"/>
<evidence type="ECO:0000313" key="4">
    <source>
        <dbReference type="Proteomes" id="UP001147653"/>
    </source>
</evidence>
<dbReference type="PANTHER" id="PTHR18964:SF173">
    <property type="entry name" value="GLUCOKINASE"/>
    <property type="match status" value="1"/>
</dbReference>
<comment type="caution">
    <text evidence="3">The sequence shown here is derived from an EMBL/GenBank/DDBJ whole genome shotgun (WGS) entry which is preliminary data.</text>
</comment>
<dbReference type="EMBL" id="JAPDDP010000086">
    <property type="protein sequence ID" value="MDA0184786.1"/>
    <property type="molecule type" value="Genomic_DNA"/>
</dbReference>
<dbReference type="Pfam" id="PF12802">
    <property type="entry name" value="MarR_2"/>
    <property type="match status" value="1"/>
</dbReference>
<evidence type="ECO:0000313" key="3">
    <source>
        <dbReference type="EMBL" id="MDA0184786.1"/>
    </source>
</evidence>
<feature type="domain" description="HTH marR-type" evidence="2">
    <location>
        <begin position="2"/>
        <end position="47"/>
    </location>
</feature>
<name>A0A9X3NEY2_9ACTN</name>
<dbReference type="InterPro" id="IPR043129">
    <property type="entry name" value="ATPase_NBD"/>
</dbReference>
<reference evidence="3" key="1">
    <citation type="submission" date="2022-10" db="EMBL/GenBank/DDBJ databases">
        <title>The WGS of Solirubrobacter phytolaccae KCTC 29190.</title>
        <authorList>
            <person name="Jiang Z."/>
        </authorList>
    </citation>
    <scope>NUCLEOTIDE SEQUENCE</scope>
    <source>
        <strain evidence="3">KCTC 29190</strain>
    </source>
</reference>
<accession>A0A9X3NEY2</accession>
<sequence>MLQALLRHPARSRADLGRSLGLSRATVTALLNELEVAGMVEQGRHEGEDDRPPAIGRPPLQVSLAPSAAYAVGLDFGHRHIRSAVCDLSGHIVGDQWSVTGTDTDPASAFDLAQRLTTAALKQAGVPPSYVVGVGAGLSVPVDGATGLIHAEGILPGWDGVQPAAELERRLGIPVQVENDANAGAMGEHLFGAGRGVPDMVYLRLSAGVGLGMILNGEAYGGVSGIAGEVGHTPVVEDGLICRCGNRGCLETLATPFAVADLLGRSRGETITFARLLELLEEGDRAARRAFADTGLAVGRAVASVVNLLNPELVIIGGELAAAGDVLLDPIREAVELRAVPPAARAVRVIRGTLDEHAEVLGAAAVQLSKAPEALASRLAHAS</sequence>
<dbReference type="InterPro" id="IPR000835">
    <property type="entry name" value="HTH_MarR-typ"/>
</dbReference>
<dbReference type="InterPro" id="IPR036390">
    <property type="entry name" value="WH_DNA-bd_sf"/>
</dbReference>
<evidence type="ECO:0000259" key="2">
    <source>
        <dbReference type="Pfam" id="PF12802"/>
    </source>
</evidence>
<dbReference type="GO" id="GO:0003700">
    <property type="term" value="F:DNA-binding transcription factor activity"/>
    <property type="evidence" value="ECO:0007669"/>
    <property type="project" value="InterPro"/>
</dbReference>
<dbReference type="SUPFAM" id="SSF46785">
    <property type="entry name" value="Winged helix' DNA-binding domain"/>
    <property type="match status" value="1"/>
</dbReference>
<gene>
    <name evidence="3" type="ORF">OJ997_31075</name>
</gene>
<dbReference type="CDD" id="cd24076">
    <property type="entry name" value="ASKHA_ATPase_ROK_BsXylR-like"/>
    <property type="match status" value="1"/>
</dbReference>
<dbReference type="RefSeq" id="WP_270029242.1">
    <property type="nucleotide sequence ID" value="NZ_JAPDDP010000086.1"/>
</dbReference>
<organism evidence="3 4">
    <name type="scientific">Solirubrobacter phytolaccae</name>
    <dbReference type="NCBI Taxonomy" id="1404360"/>
    <lineage>
        <taxon>Bacteria</taxon>
        <taxon>Bacillati</taxon>
        <taxon>Actinomycetota</taxon>
        <taxon>Thermoleophilia</taxon>
        <taxon>Solirubrobacterales</taxon>
        <taxon>Solirubrobacteraceae</taxon>
        <taxon>Solirubrobacter</taxon>
    </lineage>
</organism>
<dbReference type="InterPro" id="IPR036388">
    <property type="entry name" value="WH-like_DNA-bd_sf"/>
</dbReference>
<dbReference type="Proteomes" id="UP001147653">
    <property type="component" value="Unassembled WGS sequence"/>
</dbReference>
<dbReference type="PANTHER" id="PTHR18964">
    <property type="entry name" value="ROK (REPRESSOR, ORF, KINASE) FAMILY"/>
    <property type="match status" value="1"/>
</dbReference>
<proteinExistence type="inferred from homology"/>
<dbReference type="Gene3D" id="3.30.420.40">
    <property type="match status" value="2"/>
</dbReference>
<protein>
    <submittedName>
        <fullName evidence="3">ROK family transcriptional regulator</fullName>
    </submittedName>
</protein>
<dbReference type="SUPFAM" id="SSF53067">
    <property type="entry name" value="Actin-like ATPase domain"/>
    <property type="match status" value="1"/>
</dbReference>